<gene>
    <name evidence="2" type="ORF">IM660_18000</name>
</gene>
<dbReference type="PANTHER" id="PTHR43194:SF2">
    <property type="entry name" value="PEROXISOMAL MEMBRANE PROTEIN LPX1"/>
    <property type="match status" value="1"/>
</dbReference>
<keyword evidence="2" id="KW-0378">Hydrolase</keyword>
<feature type="domain" description="AB hydrolase-1" evidence="1">
    <location>
        <begin position="17"/>
        <end position="256"/>
    </location>
</feature>
<dbReference type="InterPro" id="IPR050228">
    <property type="entry name" value="Carboxylesterase_BioH"/>
</dbReference>
<dbReference type="GO" id="GO:0016787">
    <property type="term" value="F:hydrolase activity"/>
    <property type="evidence" value="ECO:0007669"/>
    <property type="project" value="UniProtKB-KW"/>
</dbReference>
<evidence type="ECO:0000313" key="2">
    <source>
        <dbReference type="EMBL" id="QOR70457.1"/>
    </source>
</evidence>
<name>A0A7M1STL2_9MICO</name>
<dbReference type="InterPro" id="IPR000639">
    <property type="entry name" value="Epox_hydrolase-like"/>
</dbReference>
<protein>
    <submittedName>
        <fullName evidence="2">Alpha/beta fold hydrolase</fullName>
    </submittedName>
</protein>
<dbReference type="EMBL" id="CP063169">
    <property type="protein sequence ID" value="QOR70457.1"/>
    <property type="molecule type" value="Genomic_DNA"/>
</dbReference>
<proteinExistence type="predicted"/>
<dbReference type="InterPro" id="IPR029058">
    <property type="entry name" value="AB_hydrolase_fold"/>
</dbReference>
<dbReference type="Pfam" id="PF12697">
    <property type="entry name" value="Abhydrolase_6"/>
    <property type="match status" value="1"/>
</dbReference>
<dbReference type="Proteomes" id="UP000593758">
    <property type="component" value="Chromosome"/>
</dbReference>
<keyword evidence="3" id="KW-1185">Reference proteome</keyword>
<dbReference type="PRINTS" id="PR00412">
    <property type="entry name" value="EPOXHYDRLASE"/>
</dbReference>
<evidence type="ECO:0000259" key="1">
    <source>
        <dbReference type="Pfam" id="PF12697"/>
    </source>
</evidence>
<dbReference type="Gene3D" id="3.40.50.1820">
    <property type="entry name" value="alpha/beta hydrolase"/>
    <property type="match status" value="1"/>
</dbReference>
<dbReference type="SUPFAM" id="SSF53474">
    <property type="entry name" value="alpha/beta-Hydrolases"/>
    <property type="match status" value="1"/>
</dbReference>
<dbReference type="InterPro" id="IPR000073">
    <property type="entry name" value="AB_hydrolase_1"/>
</dbReference>
<dbReference type="PANTHER" id="PTHR43194">
    <property type="entry name" value="HYDROLASE ALPHA/BETA FOLD FAMILY"/>
    <property type="match status" value="1"/>
</dbReference>
<dbReference type="KEGG" id="halt:IM660_18000"/>
<organism evidence="2 3">
    <name type="scientific">Ruania alkalisoli</name>
    <dbReference type="NCBI Taxonomy" id="2779775"/>
    <lineage>
        <taxon>Bacteria</taxon>
        <taxon>Bacillati</taxon>
        <taxon>Actinomycetota</taxon>
        <taxon>Actinomycetes</taxon>
        <taxon>Micrococcales</taxon>
        <taxon>Ruaniaceae</taxon>
        <taxon>Ruania</taxon>
    </lineage>
</organism>
<sequence length="286" mass="31296">MSTEYHPRSAGERRGTIVALHGLRESADTLRRLAKHWAAHGWDVVAPDLRGHGRSPRWDPADPLHPGDRLLADVRDAVGPYLARAGRDDEVVFYGHSAGGAIAAAAAEQAAVVHGVLLEDPFWRLPVTAFQDRFVAARAARELLAYHVWGQQRLEAHGASSHPRWQVWEVRQWARAQRQADALLVRNGHVIPTAPWPDTVSAIAASAPVLVVTGTAPDVGMTPDHRRVLADRGAEVVAIEGAGHFVRRDNPLAFARTTDAWLEQIRTVPGVRSGAAVRGRPERVSW</sequence>
<dbReference type="RefSeq" id="WP_193497138.1">
    <property type="nucleotide sequence ID" value="NZ_CP063169.1"/>
</dbReference>
<reference evidence="2 3" key="1">
    <citation type="submission" date="2020-10" db="EMBL/GenBank/DDBJ databases">
        <title>Haloactinobacterium sp. RN3S43, a bacterium isolated from saline soil.</title>
        <authorList>
            <person name="Sun J.-Q."/>
        </authorList>
    </citation>
    <scope>NUCLEOTIDE SEQUENCE [LARGE SCALE GENOMIC DNA]</scope>
    <source>
        <strain evidence="2 3">RN3S43</strain>
    </source>
</reference>
<dbReference type="AlphaFoldDB" id="A0A7M1STL2"/>
<evidence type="ECO:0000313" key="3">
    <source>
        <dbReference type="Proteomes" id="UP000593758"/>
    </source>
</evidence>
<accession>A0A7M1STL2</accession>